<sequence length="936" mass="105408">MSYNPPTKPPRGVKQPRESSGLLMSVIRTLSASESNEQRDREKAKLEKEYKKSDKRLDELVSLNDEDLNQVMQSFDKISGNVLASRDKIRSVKENLIACKMLLRCKREELKKLWLEGVEQKYTLYLLEEIDKIRDVPSKITGHISKKHYLHATQLLAKSLAMSCNSLKDVGALTDVFAELRNKSKQLNSVLMNELSQQLYRIPSQQAETFRRQGSGVRGSGRAKAPLPLKKGVDIGPQTTISPSAHPDEAYSSLSEDLNNDNPEQEPERFVSILAECLALMGKLPEAVETIKVSMQIELAGVVNQTSAQLCASGMFQQGSAMLLELLSTLFDQFRAIAAAHSFAIQSLRRAAEKYKIDNRLYEVTEVWSNIQVVLEQLLENYLDMQNNSDKEMQQTEQFSEGASNDLSAFFARRKQQKPKSVPLFKFDSSAHAKSFNSPHRESAPNSLCSNTKNMVCAPDANNIIVIFIPLMKFVEEIEQATGMHPVRNPCHLRGFLKGFVDAYFIPQQQMDVATKIDQVTRASDAWKAVTSAEQTAEMNLTRPLLLSCVNVERYAEGLHRVMGALPTYAELFLAVMCGRLAIYRETCQAAYRGIVQPDAEDRKFVSVDWLNDDDISRCLKFLPNWVDLQKQRKGNKAAGVEEEHPEDIKDKNLQEAEILVRNFGGRAIHGHEILCDLAQLKRLAQLQESMEWFAFKLSEIACGLPKMKVGAPPVAVPVGEIPPMQTKNVEDLEKLAHEFEELSNTCLLILHLEIRVQCFHYLLPGGYSVKTVNGLTSCEDLEPRVLQLSRAVNIFDEALSSTVQPSKAKYVFDGLGHLISKILITSVQYTSQLDESGVKKICRNILSLQQTLASVTMSREVGLDHARHFFELFYMTPEEVLVTVMEKGPQFLELEYMNALQLLHRNRGDSPTTINEHLKRLSDIMRKANNVGVTV</sequence>
<evidence type="ECO:0000256" key="3">
    <source>
        <dbReference type="ARBA" id="ARBA00022483"/>
    </source>
</evidence>
<evidence type="ECO:0000259" key="8">
    <source>
        <dbReference type="Pfam" id="PF04048"/>
    </source>
</evidence>
<evidence type="ECO:0000256" key="4">
    <source>
        <dbReference type="ARBA" id="ARBA00022927"/>
    </source>
</evidence>
<dbReference type="GO" id="GO:0032584">
    <property type="term" value="C:growth cone membrane"/>
    <property type="evidence" value="ECO:0007669"/>
    <property type="project" value="TreeGrafter"/>
</dbReference>
<dbReference type="OrthoDB" id="272977at2759"/>
<dbReference type="InterPro" id="IPR007191">
    <property type="entry name" value="Sec8_exocyst_N"/>
</dbReference>
<keyword evidence="6" id="KW-0175">Coiled coil</keyword>
<dbReference type="Pfam" id="PF04048">
    <property type="entry name" value="Sec8_N"/>
    <property type="match status" value="1"/>
</dbReference>
<dbReference type="GO" id="GO:0007268">
    <property type="term" value="P:chemical synaptic transmission"/>
    <property type="evidence" value="ECO:0007669"/>
    <property type="project" value="TreeGrafter"/>
</dbReference>
<evidence type="ECO:0000313" key="11">
    <source>
        <dbReference type="Proteomes" id="UP000494165"/>
    </source>
</evidence>
<dbReference type="Proteomes" id="UP000494165">
    <property type="component" value="Unassembled WGS sequence"/>
</dbReference>
<evidence type="ECO:0000256" key="7">
    <source>
        <dbReference type="SAM" id="MobiDB-lite"/>
    </source>
</evidence>
<feature type="region of interest" description="Disordered" evidence="7">
    <location>
        <begin position="210"/>
        <end position="266"/>
    </location>
</feature>
<dbReference type="GO" id="GO:0045202">
    <property type="term" value="C:synapse"/>
    <property type="evidence" value="ECO:0007669"/>
    <property type="project" value="TreeGrafter"/>
</dbReference>
<evidence type="ECO:0000259" key="9">
    <source>
        <dbReference type="Pfam" id="PF20652"/>
    </source>
</evidence>
<proteinExistence type="inferred from homology"/>
<dbReference type="GO" id="GO:0006893">
    <property type="term" value="P:Golgi to plasma membrane transport"/>
    <property type="evidence" value="ECO:0007669"/>
    <property type="project" value="TreeGrafter"/>
</dbReference>
<comment type="similarity">
    <text evidence="1 5">Belongs to the SEC8 family.</text>
</comment>
<evidence type="ECO:0000256" key="6">
    <source>
        <dbReference type="SAM" id="Coils"/>
    </source>
</evidence>
<dbReference type="Pfam" id="PF20652">
    <property type="entry name" value="Sec8_C"/>
    <property type="match status" value="1"/>
</dbReference>
<evidence type="ECO:0000256" key="2">
    <source>
        <dbReference type="ARBA" id="ARBA00022448"/>
    </source>
</evidence>
<feature type="coiled-coil region" evidence="6">
    <location>
        <begin position="36"/>
        <end position="63"/>
    </location>
</feature>
<feature type="domain" description="Exocyst complex component Sec8 middle helical bundle" evidence="9">
    <location>
        <begin position="319"/>
        <end position="434"/>
    </location>
</feature>
<name>A0A8S1DNW3_9INSE</name>
<comment type="function">
    <text evidence="5">Component of the exocyst complex involved in the docking of exocytic vesicles with fusion sites on the plasma membrane.</text>
</comment>
<evidence type="ECO:0000313" key="10">
    <source>
        <dbReference type="EMBL" id="CAB3382266.1"/>
    </source>
</evidence>
<dbReference type="InterPro" id="IPR039682">
    <property type="entry name" value="Sec8/EXOC4"/>
</dbReference>
<keyword evidence="11" id="KW-1185">Reference proteome</keyword>
<feature type="domain" description="Exocyst complex component Sec8 N-terminal" evidence="8">
    <location>
        <begin position="44"/>
        <end position="141"/>
    </location>
</feature>
<keyword evidence="3 5" id="KW-0268">Exocytosis</keyword>
<reference evidence="10 11" key="1">
    <citation type="submission" date="2020-04" db="EMBL/GenBank/DDBJ databases">
        <authorList>
            <person name="Alioto T."/>
            <person name="Alioto T."/>
            <person name="Gomez Garrido J."/>
        </authorList>
    </citation>
    <scope>NUCLEOTIDE SEQUENCE [LARGE SCALE GENOMIC DNA]</scope>
</reference>
<dbReference type="EMBL" id="CADEPI010000263">
    <property type="protein sequence ID" value="CAB3382266.1"/>
    <property type="molecule type" value="Genomic_DNA"/>
</dbReference>
<accession>A0A8S1DNW3</accession>
<organism evidence="10 11">
    <name type="scientific">Cloeon dipterum</name>
    <dbReference type="NCBI Taxonomy" id="197152"/>
    <lineage>
        <taxon>Eukaryota</taxon>
        <taxon>Metazoa</taxon>
        <taxon>Ecdysozoa</taxon>
        <taxon>Arthropoda</taxon>
        <taxon>Hexapoda</taxon>
        <taxon>Insecta</taxon>
        <taxon>Pterygota</taxon>
        <taxon>Palaeoptera</taxon>
        <taxon>Ephemeroptera</taxon>
        <taxon>Pisciforma</taxon>
        <taxon>Baetidae</taxon>
        <taxon>Cloeon</taxon>
    </lineage>
</organism>
<dbReference type="GO" id="GO:0000145">
    <property type="term" value="C:exocyst"/>
    <property type="evidence" value="ECO:0007669"/>
    <property type="project" value="UniProtKB-UniRule"/>
</dbReference>
<evidence type="ECO:0000256" key="1">
    <source>
        <dbReference type="ARBA" id="ARBA00010470"/>
    </source>
</evidence>
<dbReference type="GO" id="GO:0090522">
    <property type="term" value="P:vesicle tethering involved in exocytosis"/>
    <property type="evidence" value="ECO:0007669"/>
    <property type="project" value="UniProtKB-UniRule"/>
</dbReference>
<dbReference type="InterPro" id="IPR048630">
    <property type="entry name" value="Sec8_M"/>
</dbReference>
<dbReference type="AlphaFoldDB" id="A0A8S1DNW3"/>
<keyword evidence="4 5" id="KW-0653">Protein transport</keyword>
<gene>
    <name evidence="10" type="ORF">CLODIP_2_CD07035</name>
</gene>
<dbReference type="GO" id="GO:0015031">
    <property type="term" value="P:protein transport"/>
    <property type="evidence" value="ECO:0007669"/>
    <property type="project" value="UniProtKB-KW"/>
</dbReference>
<dbReference type="GO" id="GO:0006612">
    <property type="term" value="P:protein targeting to membrane"/>
    <property type="evidence" value="ECO:0007669"/>
    <property type="project" value="UniProtKB-UniRule"/>
</dbReference>
<evidence type="ECO:0000256" key="5">
    <source>
        <dbReference type="RuleBase" id="RU367079"/>
    </source>
</evidence>
<comment type="caution">
    <text evidence="10">The sequence shown here is derived from an EMBL/GenBank/DDBJ whole genome shotgun (WGS) entry which is preliminary data.</text>
</comment>
<dbReference type="GO" id="GO:0006904">
    <property type="term" value="P:vesicle docking involved in exocytosis"/>
    <property type="evidence" value="ECO:0007669"/>
    <property type="project" value="InterPro"/>
</dbReference>
<dbReference type="PANTHER" id="PTHR14146">
    <property type="entry name" value="EXOCYST COMPLEX COMPONENT 4"/>
    <property type="match status" value="1"/>
</dbReference>
<feature type="compositionally biased region" description="Polar residues" evidence="7">
    <location>
        <begin position="252"/>
        <end position="262"/>
    </location>
</feature>
<keyword evidence="2 5" id="KW-0813">Transport</keyword>
<dbReference type="PANTHER" id="PTHR14146:SF0">
    <property type="entry name" value="EXOCYST COMPLEX COMPONENT 4"/>
    <property type="match status" value="1"/>
</dbReference>
<protein>
    <recommendedName>
        <fullName evidence="5">Exocyst complex component Sec8</fullName>
    </recommendedName>
</protein>